<dbReference type="OrthoDB" id="5985374at2759"/>
<dbReference type="GO" id="GO:0003964">
    <property type="term" value="F:RNA-directed DNA polymerase activity"/>
    <property type="evidence" value="ECO:0007669"/>
    <property type="project" value="UniProtKB-KW"/>
</dbReference>
<dbReference type="Pfam" id="PF00078">
    <property type="entry name" value="RVT_1"/>
    <property type="match status" value="1"/>
</dbReference>
<dbReference type="InterPro" id="IPR036397">
    <property type="entry name" value="RNaseH_sf"/>
</dbReference>
<dbReference type="Gene3D" id="3.10.10.10">
    <property type="entry name" value="HIV Type 1 Reverse Transcriptase, subunit A, domain 1"/>
    <property type="match status" value="1"/>
</dbReference>
<proteinExistence type="predicted"/>
<protein>
    <recommendedName>
        <fullName evidence="1">RNA-directed DNA polymerase</fullName>
        <ecNumber evidence="1">2.7.7.49</ecNumber>
    </recommendedName>
</protein>
<evidence type="ECO:0000256" key="4">
    <source>
        <dbReference type="ARBA" id="ARBA00022722"/>
    </source>
</evidence>
<evidence type="ECO:0000313" key="10">
    <source>
        <dbReference type="RefSeq" id="XP_030754378.1"/>
    </source>
</evidence>
<sequence>MNLSSLSTLENFDCEGEISSVALRWRKWKRALNIYLEAASIDSPAKKRAVLLHMGGIGIQEIYYNIPGAHVETSVDVDIYEVAVQKLDEYFAPKQSKVFERHIFRLLKQDQGEKFERFLIRLRHQAEKCQFQNLEENLIDQIVEKGCNLELRKKILAVGDSMTLEMIINEANSLESVTRQLGEFSGNPDTLTQDINLLQHKPSGSRREEEFCRRCGSTKHSSTSLNCPAVNQECGKCGFKGHFMSQCRTAPGKRKNKRLNVIPQKRQSKFKKAKMSNAHAIEENSEDEGDYVFHIDQDDTLSCKIGGVNIDMLIDSGSKCNLLSLDAWQYLKRERVQVHNQVKNPDKIFLAYASKAPLTVVGSFEAFIDVGNQPIKAVFYVIKNGNKNLLGKRTAIELGVLKIGLHNVNATTSPFPKFKDTVVDIPIDETIQPVSQPYRRVPIPLEEKINRKLKELIDLDIIEEVAGSSKWVSPIVPVLKDNGEVRICLDMRRANSAIMRENHPLPTMDQLLPKFRGAKIFSKLDIKNAFHQIEISPASRHITTFISSKGLLRYKRLMFGISCAQEIFQKLLERVLAKCDGVVNFIGDILIFGATLEEHNMRLNNVLTTLEQNNILLNKDKCMFRLRSVEFLGHQLSAVGTKPLESYIGAINTFRAPKTIMEIQSFVGLVNYVGKWIPNLATLTDPLRKILRLKLGKNSNIESYWKAEQQHSFKKLKETLSSIKTLGYYHPGDRTQVIADASPVGLGCVLIQFDESGPRIISFGNKSLTACEKRYCQTEKEALALVWSVEHFHMYLYGKETFELVTDHKPLEAIFKPTAKPCARIERWVLRLQCYNYKVVYRPGKFNIADVLSRLPRIENINKSFDENSICQILSYSRPVAVSLSDIKRASEKDQEITKVKEAIFQDVWDQSINQYKIFSSELCFHEGILLRGDKIVIPSQLRPKVMEAAHEGHPGIVAMKKRLRTKVWWPKIDADAEKLVKACKGCTLVSAPNRPNPMKRRELPSQPWVVVAIDFLGPLPSNEFIFVIVDYFSRYKEIKVLKDISAQSTISTLQEIFSRLGYPSCINADNGRQFTSIEFKNYCKETGIELFHTIPYWPQQNGEVERQNRDILKRIKISCALKQNWKRDLLDYMMMYNSTPHSITGKSPSELFFRRFFRDKIPSISDLENNNLDSEVRDRDKILKEQGKEYGDRKRKAVETNLEPGDKVYVKNLIKSNKTCPNFNPSPHTVINKNGDDIQIRNDETGQDYRKKYNTFKRKLKENGKSLINQNKMIVVMSMTRELLNEVKYIKEPFQDSGSEFVPSYEGASEASNLSDEVNESISAVSSEENVQNKFLSIQSRLVHLLNRVNRIPDTILNDNQQSEKTELLIDVLAALDTLESTSRQEPQLSNHFRDPDDDVPLHSSHVYNSTSQSVPVVHSVSPSKSPNIEKWNLKFSGDIKTLSVHNFLERVNELRLARGINEKQLFDSAIDLFPGKALNWFRANNHRF</sequence>
<dbReference type="Pfam" id="PF17921">
    <property type="entry name" value="Integrase_H2C2"/>
    <property type="match status" value="1"/>
</dbReference>
<evidence type="ECO:0000256" key="2">
    <source>
        <dbReference type="ARBA" id="ARBA00022679"/>
    </source>
</evidence>
<dbReference type="PANTHER" id="PTHR37984:SF11">
    <property type="entry name" value="INTEGRASE CATALYTIC DOMAIN-CONTAINING PROTEIN"/>
    <property type="match status" value="1"/>
</dbReference>
<reference evidence="10" key="1">
    <citation type="submission" date="2025-08" db="UniProtKB">
        <authorList>
            <consortium name="RefSeq"/>
        </authorList>
    </citation>
    <scope>IDENTIFICATION</scope>
    <source>
        <tissue evidence="10">Gonads</tissue>
    </source>
</reference>
<dbReference type="GO" id="GO:0003676">
    <property type="term" value="F:nucleic acid binding"/>
    <property type="evidence" value="ECO:0007669"/>
    <property type="project" value="InterPro"/>
</dbReference>
<keyword evidence="3" id="KW-0548">Nucleotidyltransferase</keyword>
<keyword evidence="5" id="KW-0255">Endonuclease</keyword>
<evidence type="ECO:0000259" key="8">
    <source>
        <dbReference type="PROSITE" id="PS50994"/>
    </source>
</evidence>
<dbReference type="GeneID" id="115881134"/>
<dbReference type="Gene3D" id="3.30.70.270">
    <property type="match status" value="2"/>
</dbReference>
<dbReference type="InterPro" id="IPR041588">
    <property type="entry name" value="Integrase_H2C2"/>
</dbReference>
<dbReference type="InterPro" id="IPR001584">
    <property type="entry name" value="Integrase_cat-core"/>
</dbReference>
<dbReference type="EC" id="2.7.7.49" evidence="1"/>
<feature type="domain" description="Integrase catalytic" evidence="8">
    <location>
        <begin position="1004"/>
        <end position="1157"/>
    </location>
</feature>
<name>A0A6J2XS95_SITOR</name>
<dbReference type="InterPro" id="IPR041373">
    <property type="entry name" value="RT_RNaseH"/>
</dbReference>
<dbReference type="KEGG" id="soy:115881134"/>
<evidence type="ECO:0000256" key="6">
    <source>
        <dbReference type="ARBA" id="ARBA00022801"/>
    </source>
</evidence>
<dbReference type="CDD" id="cd01647">
    <property type="entry name" value="RT_LTR"/>
    <property type="match status" value="1"/>
</dbReference>
<dbReference type="Gene3D" id="2.40.70.10">
    <property type="entry name" value="Acid Proteases"/>
    <property type="match status" value="1"/>
</dbReference>
<dbReference type="InterPro" id="IPR043128">
    <property type="entry name" value="Rev_trsase/Diguanyl_cyclase"/>
</dbReference>
<evidence type="ECO:0000256" key="5">
    <source>
        <dbReference type="ARBA" id="ARBA00022759"/>
    </source>
</evidence>
<dbReference type="FunFam" id="3.30.420.10:FF:000063">
    <property type="entry name" value="Retrovirus-related Pol polyprotein from transposon 297-like Protein"/>
    <property type="match status" value="1"/>
</dbReference>
<dbReference type="GO" id="GO:0015074">
    <property type="term" value="P:DNA integration"/>
    <property type="evidence" value="ECO:0007669"/>
    <property type="project" value="InterPro"/>
</dbReference>
<dbReference type="CDD" id="cd09274">
    <property type="entry name" value="RNase_HI_RT_Ty3"/>
    <property type="match status" value="1"/>
</dbReference>
<evidence type="ECO:0000313" key="9">
    <source>
        <dbReference type="Proteomes" id="UP000504635"/>
    </source>
</evidence>
<dbReference type="InterPro" id="IPR000477">
    <property type="entry name" value="RT_dom"/>
</dbReference>
<keyword evidence="4" id="KW-0540">Nuclease</keyword>
<organism evidence="9 10">
    <name type="scientific">Sitophilus oryzae</name>
    <name type="common">Rice weevil</name>
    <name type="synonym">Curculio oryzae</name>
    <dbReference type="NCBI Taxonomy" id="7048"/>
    <lineage>
        <taxon>Eukaryota</taxon>
        <taxon>Metazoa</taxon>
        <taxon>Ecdysozoa</taxon>
        <taxon>Arthropoda</taxon>
        <taxon>Hexapoda</taxon>
        <taxon>Insecta</taxon>
        <taxon>Pterygota</taxon>
        <taxon>Neoptera</taxon>
        <taxon>Endopterygota</taxon>
        <taxon>Coleoptera</taxon>
        <taxon>Polyphaga</taxon>
        <taxon>Cucujiformia</taxon>
        <taxon>Curculionidae</taxon>
        <taxon>Dryophthorinae</taxon>
        <taxon>Sitophilus</taxon>
    </lineage>
</organism>
<dbReference type="FunFam" id="3.10.20.370:FF:000001">
    <property type="entry name" value="Retrovirus-related Pol polyprotein from transposon 17.6-like protein"/>
    <property type="match status" value="1"/>
</dbReference>
<dbReference type="GO" id="GO:0004519">
    <property type="term" value="F:endonuclease activity"/>
    <property type="evidence" value="ECO:0007669"/>
    <property type="project" value="UniProtKB-KW"/>
</dbReference>
<dbReference type="PROSITE" id="PS50994">
    <property type="entry name" value="INTEGRASE"/>
    <property type="match status" value="1"/>
</dbReference>
<dbReference type="RefSeq" id="XP_030754378.1">
    <property type="nucleotide sequence ID" value="XM_030898518.1"/>
</dbReference>
<dbReference type="InParanoid" id="A0A6J2XS95"/>
<dbReference type="FunFam" id="1.10.340.70:FF:000003">
    <property type="entry name" value="Protein CBG25708"/>
    <property type="match status" value="1"/>
</dbReference>
<dbReference type="GO" id="GO:0042575">
    <property type="term" value="C:DNA polymerase complex"/>
    <property type="evidence" value="ECO:0007669"/>
    <property type="project" value="UniProtKB-ARBA"/>
</dbReference>
<evidence type="ECO:0000256" key="1">
    <source>
        <dbReference type="ARBA" id="ARBA00012493"/>
    </source>
</evidence>
<dbReference type="InterPro" id="IPR021109">
    <property type="entry name" value="Peptidase_aspartic_dom_sf"/>
</dbReference>
<keyword evidence="6" id="KW-0378">Hydrolase</keyword>
<dbReference type="SUPFAM" id="SSF56672">
    <property type="entry name" value="DNA/RNA polymerases"/>
    <property type="match status" value="1"/>
</dbReference>
<keyword evidence="7" id="KW-0695">RNA-directed DNA polymerase</keyword>
<keyword evidence="2" id="KW-0808">Transferase</keyword>
<dbReference type="InterPro" id="IPR043502">
    <property type="entry name" value="DNA/RNA_pol_sf"/>
</dbReference>
<dbReference type="Gene3D" id="1.10.340.70">
    <property type="match status" value="1"/>
</dbReference>
<dbReference type="Pfam" id="PF17917">
    <property type="entry name" value="RT_RNaseH"/>
    <property type="match status" value="1"/>
</dbReference>
<dbReference type="Gene3D" id="3.30.420.10">
    <property type="entry name" value="Ribonuclease H-like superfamily/Ribonuclease H"/>
    <property type="match status" value="1"/>
</dbReference>
<dbReference type="GO" id="GO:0016787">
    <property type="term" value="F:hydrolase activity"/>
    <property type="evidence" value="ECO:0007669"/>
    <property type="project" value="UniProtKB-KW"/>
</dbReference>
<dbReference type="InterPro" id="IPR050951">
    <property type="entry name" value="Retrovirus_Pol_polyprotein"/>
</dbReference>
<accession>A0A6J2XS95</accession>
<evidence type="ECO:0000256" key="3">
    <source>
        <dbReference type="ARBA" id="ARBA00022695"/>
    </source>
</evidence>
<dbReference type="Proteomes" id="UP000504635">
    <property type="component" value="Unplaced"/>
</dbReference>
<dbReference type="Pfam" id="PF00665">
    <property type="entry name" value="rve"/>
    <property type="match status" value="1"/>
</dbReference>
<dbReference type="SUPFAM" id="SSF53098">
    <property type="entry name" value="Ribonuclease H-like"/>
    <property type="match status" value="1"/>
</dbReference>
<evidence type="ECO:0000256" key="7">
    <source>
        <dbReference type="ARBA" id="ARBA00022918"/>
    </source>
</evidence>
<keyword evidence="9" id="KW-1185">Reference proteome</keyword>
<gene>
    <name evidence="10" type="primary">LOC115881134</name>
</gene>
<dbReference type="InterPro" id="IPR012337">
    <property type="entry name" value="RNaseH-like_sf"/>
</dbReference>
<dbReference type="PANTHER" id="PTHR37984">
    <property type="entry name" value="PROTEIN CBG26694"/>
    <property type="match status" value="1"/>
</dbReference>